<comment type="similarity">
    <text evidence="1">Belongs to the universal stress protein A family.</text>
</comment>
<evidence type="ECO:0000259" key="2">
    <source>
        <dbReference type="Pfam" id="PF00582"/>
    </source>
</evidence>
<organism evidence="3 4">
    <name type="scientific">Paracoccus zhejiangensis</name>
    <dbReference type="NCBI Taxonomy" id="1077935"/>
    <lineage>
        <taxon>Bacteria</taxon>
        <taxon>Pseudomonadati</taxon>
        <taxon>Pseudomonadota</taxon>
        <taxon>Alphaproteobacteria</taxon>
        <taxon>Rhodobacterales</taxon>
        <taxon>Paracoccaceae</taxon>
        <taxon>Paracoccus</taxon>
    </lineage>
</organism>
<feature type="domain" description="UspA" evidence="2">
    <location>
        <begin position="224"/>
        <end position="271"/>
    </location>
</feature>
<dbReference type="Gene3D" id="3.40.50.12370">
    <property type="match status" value="1"/>
</dbReference>
<dbReference type="PANTHER" id="PTHR46268">
    <property type="entry name" value="STRESS RESPONSE PROTEIN NHAX"/>
    <property type="match status" value="1"/>
</dbReference>
<dbReference type="KEGG" id="pzh:CX676_15390"/>
<dbReference type="PRINTS" id="PR01438">
    <property type="entry name" value="UNVRSLSTRESS"/>
</dbReference>
<evidence type="ECO:0000256" key="1">
    <source>
        <dbReference type="ARBA" id="ARBA00008791"/>
    </source>
</evidence>
<name>A0A2H5F1E3_9RHOB</name>
<keyword evidence="4" id="KW-1185">Reference proteome</keyword>
<evidence type="ECO:0000313" key="4">
    <source>
        <dbReference type="Proteomes" id="UP000234530"/>
    </source>
</evidence>
<reference evidence="3 4" key="1">
    <citation type="journal article" date="2013" name="Antonie Van Leeuwenhoek">
        <title>Paracoccus zhejiangensis sp. nov., isolated from activated sludge in wastewater-treatment system.</title>
        <authorList>
            <person name="Wu Z.G."/>
            <person name="Zhang D.F."/>
            <person name="Liu Y.L."/>
            <person name="Wang F."/>
            <person name="Jiang X."/>
            <person name="Li C."/>
            <person name="Li S.P."/>
            <person name="Hong Q."/>
            <person name="Li W.J."/>
        </authorList>
    </citation>
    <scope>NUCLEOTIDE SEQUENCE [LARGE SCALE GENOMIC DNA]</scope>
    <source>
        <strain evidence="3 4">J6</strain>
    </source>
</reference>
<dbReference type="Proteomes" id="UP000234530">
    <property type="component" value="Chromosome"/>
</dbReference>
<dbReference type="OrthoDB" id="9804721at2"/>
<gene>
    <name evidence="3" type="ORF">CX676_15390</name>
</gene>
<dbReference type="AlphaFoldDB" id="A0A2H5F1E3"/>
<dbReference type="InterPro" id="IPR006015">
    <property type="entry name" value="Universal_stress_UspA"/>
</dbReference>
<dbReference type="PANTHER" id="PTHR46268:SF15">
    <property type="entry name" value="UNIVERSAL STRESS PROTEIN HP_0031"/>
    <property type="match status" value="1"/>
</dbReference>
<dbReference type="SUPFAM" id="SSF52402">
    <property type="entry name" value="Adenine nucleotide alpha hydrolases-like"/>
    <property type="match status" value="2"/>
</dbReference>
<sequence length="273" mass="28742">MAIRSILTNYTGSGGGAAALRLAVQMAQKYDAHLTGAVWQPQNPLRRRAGAIFTREIDRILDQAEAEFVEERRAAFTAAVTEAGLLDRSDFRVLSGKGDSITEAARGHDILTMGGAAEGNAGGDFAVRPDVVALRSGRPVVIVPASYQKPAILETALLAWDGKRAAARALADAMHILGTKEKVTVLGIGEGLPPDYAADVLRLMALHGIEAELLIRPAAGAGIGPTILDACTETGAGLLIMGAYEHSKFSEDLLGGVTRDILEQAQLPVLMSH</sequence>
<protein>
    <recommendedName>
        <fullName evidence="2">UspA domain-containing protein</fullName>
    </recommendedName>
</protein>
<proteinExistence type="inferred from homology"/>
<dbReference type="CDD" id="cd00293">
    <property type="entry name" value="USP-like"/>
    <property type="match status" value="1"/>
</dbReference>
<dbReference type="RefSeq" id="WP_101753401.1">
    <property type="nucleotide sequence ID" value="NZ_CP025430.1"/>
</dbReference>
<evidence type="ECO:0000313" key="3">
    <source>
        <dbReference type="EMBL" id="AUH65378.1"/>
    </source>
</evidence>
<accession>A0A2H5F1E3</accession>
<dbReference type="EMBL" id="CP025430">
    <property type="protein sequence ID" value="AUH65378.1"/>
    <property type="molecule type" value="Genomic_DNA"/>
</dbReference>
<dbReference type="Pfam" id="PF00582">
    <property type="entry name" value="Usp"/>
    <property type="match status" value="1"/>
</dbReference>
<dbReference type="InterPro" id="IPR006016">
    <property type="entry name" value="UspA"/>
</dbReference>